<evidence type="ECO:0000256" key="1">
    <source>
        <dbReference type="SAM" id="MobiDB-lite"/>
    </source>
</evidence>
<keyword evidence="3" id="KW-1185">Reference proteome</keyword>
<dbReference type="EMBL" id="BSYO01000025">
    <property type="protein sequence ID" value="GMH22946.1"/>
    <property type="molecule type" value="Genomic_DNA"/>
</dbReference>
<comment type="caution">
    <text evidence="2">The sequence shown here is derived from an EMBL/GenBank/DDBJ whole genome shotgun (WGS) entry which is preliminary data.</text>
</comment>
<feature type="region of interest" description="Disordered" evidence="1">
    <location>
        <begin position="25"/>
        <end position="86"/>
    </location>
</feature>
<sequence length="86" mass="9827">MAFQFQSAKKKNQLVMPFLIAHFKPSNVAQKQAETPAAPRKPTPERKRSSLKGKNSSDQSENSRPVNALQGRFIDQHQWPSRVRLK</sequence>
<dbReference type="Proteomes" id="UP001279734">
    <property type="component" value="Unassembled WGS sequence"/>
</dbReference>
<proteinExistence type="predicted"/>
<name>A0AAD3T5E9_NEPGR</name>
<reference evidence="2" key="1">
    <citation type="submission" date="2023-05" db="EMBL/GenBank/DDBJ databases">
        <title>Nepenthes gracilis genome sequencing.</title>
        <authorList>
            <person name="Fukushima K."/>
        </authorList>
    </citation>
    <scope>NUCLEOTIDE SEQUENCE</scope>
    <source>
        <strain evidence="2">SING2019-196</strain>
    </source>
</reference>
<evidence type="ECO:0000313" key="3">
    <source>
        <dbReference type="Proteomes" id="UP001279734"/>
    </source>
</evidence>
<organism evidence="2 3">
    <name type="scientific">Nepenthes gracilis</name>
    <name type="common">Slender pitcher plant</name>
    <dbReference type="NCBI Taxonomy" id="150966"/>
    <lineage>
        <taxon>Eukaryota</taxon>
        <taxon>Viridiplantae</taxon>
        <taxon>Streptophyta</taxon>
        <taxon>Embryophyta</taxon>
        <taxon>Tracheophyta</taxon>
        <taxon>Spermatophyta</taxon>
        <taxon>Magnoliopsida</taxon>
        <taxon>eudicotyledons</taxon>
        <taxon>Gunneridae</taxon>
        <taxon>Pentapetalae</taxon>
        <taxon>Caryophyllales</taxon>
        <taxon>Nepenthaceae</taxon>
        <taxon>Nepenthes</taxon>
    </lineage>
</organism>
<protein>
    <submittedName>
        <fullName evidence="2">Uncharacterized protein</fullName>
    </submittedName>
</protein>
<feature type="compositionally biased region" description="Polar residues" evidence="1">
    <location>
        <begin position="52"/>
        <end position="65"/>
    </location>
</feature>
<dbReference type="AlphaFoldDB" id="A0AAD3T5E9"/>
<accession>A0AAD3T5E9</accession>
<evidence type="ECO:0000313" key="2">
    <source>
        <dbReference type="EMBL" id="GMH22946.1"/>
    </source>
</evidence>
<gene>
    <name evidence="2" type="ORF">Nepgr_024789</name>
</gene>